<reference evidence="1 2" key="1">
    <citation type="submission" date="2021-02" db="EMBL/GenBank/DDBJ databases">
        <title>Nitrogen-fixing ability and nitrogen fixation related genes of thermophilic fermentative bacteria in the genus Caldicellulosiruptor.</title>
        <authorList>
            <person name="Chen Y."/>
            <person name="Nishihara A."/>
            <person name="Haruta S."/>
        </authorList>
    </citation>
    <scope>NUCLEOTIDE SEQUENCE [LARGE SCALE GENOMIC DNA]</scope>
    <source>
        <strain evidence="1 2">YA01</strain>
    </source>
</reference>
<accession>A0ABM7NJY6</accession>
<dbReference type="RefSeq" id="WP_207180733.1">
    <property type="nucleotide sequence ID" value="NZ_AP024480.1"/>
</dbReference>
<name>A0ABM7NJY6_9FIRM</name>
<evidence type="ECO:0008006" key="3">
    <source>
        <dbReference type="Google" id="ProtNLM"/>
    </source>
</evidence>
<dbReference type="InterPro" id="IPR019207">
    <property type="entry name" value="DUF2092"/>
</dbReference>
<proteinExistence type="predicted"/>
<protein>
    <recommendedName>
        <fullName evidence="3">DUF2092 domain-containing protein</fullName>
    </recommendedName>
</protein>
<evidence type="ECO:0000313" key="1">
    <source>
        <dbReference type="EMBL" id="BCS80409.1"/>
    </source>
</evidence>
<keyword evidence="2" id="KW-1185">Reference proteome</keyword>
<evidence type="ECO:0000313" key="2">
    <source>
        <dbReference type="Proteomes" id="UP000663623"/>
    </source>
</evidence>
<dbReference type="EMBL" id="AP024480">
    <property type="protein sequence ID" value="BCS80409.1"/>
    <property type="molecule type" value="Genomic_DNA"/>
</dbReference>
<organism evidence="1 2">
    <name type="scientific">Caldicellulosiruptor diazotrophicus</name>
    <dbReference type="NCBI Taxonomy" id="2806205"/>
    <lineage>
        <taxon>Bacteria</taxon>
        <taxon>Bacillati</taxon>
        <taxon>Bacillota</taxon>
        <taxon>Bacillota incertae sedis</taxon>
        <taxon>Caldicellulosiruptorales</taxon>
        <taxon>Caldicellulosiruptoraceae</taxon>
        <taxon>Caldicellulosiruptor</taxon>
    </lineage>
</organism>
<gene>
    <name evidence="1" type="ORF">CaldiYA01_03690</name>
</gene>
<dbReference type="Proteomes" id="UP000663623">
    <property type="component" value="Chromosome"/>
</dbReference>
<sequence>MKRFSRLLVSLLVVLLLLSISVSYILGVPNQQSQTSLLEKSFKTELVKILNPDSPLSCDIISSSSGQKSLGYGLNLTINDAKSYKVIFDRKNKKLYMQTKKDNINQTVFLNGQNVYILDPKDNKYTLLNIPTNIWMSINMIDSSLTQPINKLSQSILNYLSSQSSTIAKSAVKTTTSVGLKKISCWQLSATLPSKVIDPAVKEFLSNSSKSVLPQLEIMLNVYLKSLTDDEKKALSSLNIDVNKLSSADISKQIETNLSKKLSSLKLDDYKIIFYIDEKTGKIVKIIIKNLPSNGSGIQSRVEISNIQTGNAVKFPQIPQNMLKTQSNQVDIVGILKLIENFVSKMQQIK</sequence>
<dbReference type="Pfam" id="PF09865">
    <property type="entry name" value="DUF2092"/>
    <property type="match status" value="1"/>
</dbReference>